<protein>
    <submittedName>
        <fullName evidence="2">PDDEXK nuclease domain-containing protein</fullName>
    </submittedName>
</protein>
<evidence type="ECO:0000313" key="3">
    <source>
        <dbReference type="Proteomes" id="UP001596066"/>
    </source>
</evidence>
<accession>A0ABW0VRJ0</accession>
<evidence type="ECO:0000259" key="1">
    <source>
        <dbReference type="Pfam" id="PF06250"/>
    </source>
</evidence>
<comment type="caution">
    <text evidence="2">The sequence shown here is derived from an EMBL/GenBank/DDBJ whole genome shotgun (WGS) entry which is preliminary data.</text>
</comment>
<organism evidence="2 3">
    <name type="scientific">Kitasatospora cinereorecta</name>
    <dbReference type="NCBI Taxonomy" id="285560"/>
    <lineage>
        <taxon>Bacteria</taxon>
        <taxon>Bacillati</taxon>
        <taxon>Actinomycetota</taxon>
        <taxon>Actinomycetes</taxon>
        <taxon>Kitasatosporales</taxon>
        <taxon>Streptomycetaceae</taxon>
        <taxon>Kitasatospora</taxon>
    </lineage>
</organism>
<dbReference type="PANTHER" id="PTHR30547:SF0">
    <property type="entry name" value="BLR8175 PROTEIN"/>
    <property type="match status" value="1"/>
</dbReference>
<dbReference type="InterPro" id="IPR011856">
    <property type="entry name" value="tRNA_endonuc-like_dom_sf"/>
</dbReference>
<keyword evidence="3" id="KW-1185">Reference proteome</keyword>
<dbReference type="InterPro" id="IPR053148">
    <property type="entry name" value="PD-DEXK-like_domain"/>
</dbReference>
<dbReference type="Proteomes" id="UP001596066">
    <property type="component" value="Unassembled WGS sequence"/>
</dbReference>
<dbReference type="EMBL" id="JBHSOC010000111">
    <property type="protein sequence ID" value="MFC5646726.1"/>
    <property type="molecule type" value="Genomic_DNA"/>
</dbReference>
<feature type="domain" description="YhcG PDDEXK nuclease" evidence="1">
    <location>
        <begin position="2"/>
        <end position="92"/>
    </location>
</feature>
<name>A0ABW0VRJ0_9ACTN</name>
<dbReference type="InterPro" id="IPR009362">
    <property type="entry name" value="YhcG_C"/>
</dbReference>
<reference evidence="3" key="1">
    <citation type="journal article" date="2019" name="Int. J. Syst. Evol. Microbiol.">
        <title>The Global Catalogue of Microorganisms (GCM) 10K type strain sequencing project: providing services to taxonomists for standard genome sequencing and annotation.</title>
        <authorList>
            <consortium name="The Broad Institute Genomics Platform"/>
            <consortium name="The Broad Institute Genome Sequencing Center for Infectious Disease"/>
            <person name="Wu L."/>
            <person name="Ma J."/>
        </authorList>
    </citation>
    <scope>NUCLEOTIDE SEQUENCE [LARGE SCALE GENOMIC DNA]</scope>
    <source>
        <strain evidence="3">CGMCC 4.1622</strain>
    </source>
</reference>
<dbReference type="Gene3D" id="3.40.1350.10">
    <property type="match status" value="1"/>
</dbReference>
<evidence type="ECO:0000313" key="2">
    <source>
        <dbReference type="EMBL" id="MFC5646726.1"/>
    </source>
</evidence>
<sequence>MGSQEFRIDLLFYHLRLHRYVVVELKVGRAEPEHFGKLGFYTAVVDDKVRDPERDDRTLGILIAAHRDEEVVQYSLRGTAQPLAVTTYQTLPAEMRPLLPSPEQLSRVAHEVLVRHADER</sequence>
<gene>
    <name evidence="2" type="ORF">ACFPZF_35965</name>
</gene>
<dbReference type="Pfam" id="PF06250">
    <property type="entry name" value="YhcG_C"/>
    <property type="match status" value="1"/>
</dbReference>
<dbReference type="PANTHER" id="PTHR30547">
    <property type="entry name" value="UNCHARACTERIZED PROTEIN YHCG-RELATED"/>
    <property type="match status" value="1"/>
</dbReference>
<proteinExistence type="predicted"/>